<dbReference type="InterPro" id="IPR007712">
    <property type="entry name" value="RelE/ParE_toxin"/>
</dbReference>
<dbReference type="PANTHER" id="PTHR35601:SF1">
    <property type="entry name" value="TOXIN RELE"/>
    <property type="match status" value="1"/>
</dbReference>
<reference evidence="3 4" key="1">
    <citation type="submission" date="2018-09" db="EMBL/GenBank/DDBJ databases">
        <title>YIM PH21274 draft genome.</title>
        <authorList>
            <person name="Miao C."/>
        </authorList>
    </citation>
    <scope>NUCLEOTIDE SEQUENCE [LARGE SCALE GENOMIC DNA]</scope>
    <source>
        <strain evidence="3 4">YIM PH 21724</strain>
    </source>
</reference>
<evidence type="ECO:0000313" key="4">
    <source>
        <dbReference type="Proteomes" id="UP000266677"/>
    </source>
</evidence>
<dbReference type="AlphaFoldDB" id="A0A3A4KJB3"/>
<organism evidence="3 4">
    <name type="scientific">Nocardia panacis</name>
    <dbReference type="NCBI Taxonomy" id="2340916"/>
    <lineage>
        <taxon>Bacteria</taxon>
        <taxon>Bacillati</taxon>
        <taxon>Actinomycetota</taxon>
        <taxon>Actinomycetes</taxon>
        <taxon>Mycobacteriales</taxon>
        <taxon>Nocardiaceae</taxon>
        <taxon>Nocardia</taxon>
    </lineage>
</organism>
<dbReference type="OrthoDB" id="5326046at2"/>
<sequence length="90" mass="10103">MKYAFEFRPAAQRSLRAIPQADAIALLNALTSLGNDPYAPNAAVKPLTGQSGLYRLRCGNFRAVYRIDDGRLVILVIDVGHRREIYRKLD</sequence>
<gene>
    <name evidence="3" type="ORF">D5S18_01450</name>
</gene>
<dbReference type="Pfam" id="PF05016">
    <property type="entry name" value="ParE_toxin"/>
    <property type="match status" value="1"/>
</dbReference>
<evidence type="ECO:0000256" key="2">
    <source>
        <dbReference type="ARBA" id="ARBA00022649"/>
    </source>
</evidence>
<evidence type="ECO:0000313" key="3">
    <source>
        <dbReference type="EMBL" id="RJO79950.1"/>
    </source>
</evidence>
<keyword evidence="2" id="KW-1277">Toxin-antitoxin system</keyword>
<dbReference type="InterPro" id="IPR035093">
    <property type="entry name" value="RelE/ParE_toxin_dom_sf"/>
</dbReference>
<dbReference type="SUPFAM" id="SSF143011">
    <property type="entry name" value="RelE-like"/>
    <property type="match status" value="1"/>
</dbReference>
<dbReference type="PANTHER" id="PTHR35601">
    <property type="entry name" value="TOXIN RELE"/>
    <property type="match status" value="1"/>
</dbReference>
<dbReference type="RefSeq" id="WP_120037107.1">
    <property type="nucleotide sequence ID" value="NZ_QZFU01000006.1"/>
</dbReference>
<dbReference type="EMBL" id="QZFU01000006">
    <property type="protein sequence ID" value="RJO79950.1"/>
    <property type="molecule type" value="Genomic_DNA"/>
</dbReference>
<comment type="similarity">
    <text evidence="1">Belongs to the RelE toxin family.</text>
</comment>
<name>A0A3A4KJB3_9NOCA</name>
<comment type="caution">
    <text evidence="3">The sequence shown here is derived from an EMBL/GenBank/DDBJ whole genome shotgun (WGS) entry which is preliminary data.</text>
</comment>
<proteinExistence type="inferred from homology"/>
<accession>A0A3A4KJB3</accession>
<dbReference type="Proteomes" id="UP000266677">
    <property type="component" value="Unassembled WGS sequence"/>
</dbReference>
<evidence type="ECO:0000256" key="1">
    <source>
        <dbReference type="ARBA" id="ARBA00006226"/>
    </source>
</evidence>
<keyword evidence="4" id="KW-1185">Reference proteome</keyword>
<dbReference type="Gene3D" id="3.30.2310.20">
    <property type="entry name" value="RelE-like"/>
    <property type="match status" value="1"/>
</dbReference>
<protein>
    <submittedName>
        <fullName evidence="3">Type II toxin-antitoxin system RelE/ParE family toxin</fullName>
    </submittedName>
</protein>